<dbReference type="RefSeq" id="WP_237852094.1">
    <property type="nucleotide sequence ID" value="NZ_JAKLWS010000001.1"/>
</dbReference>
<evidence type="ECO:0000313" key="4">
    <source>
        <dbReference type="Proteomes" id="UP001165366"/>
    </source>
</evidence>
<feature type="domain" description="NADP-dependent oxidoreductase" evidence="2">
    <location>
        <begin position="15"/>
        <end position="323"/>
    </location>
</feature>
<dbReference type="SUPFAM" id="SSF51430">
    <property type="entry name" value="NAD(P)-linked oxidoreductase"/>
    <property type="match status" value="1"/>
</dbReference>
<name>A0ABS9K8S4_9BACT</name>
<reference evidence="3" key="2">
    <citation type="submission" date="2024-05" db="EMBL/GenBank/DDBJ databases">
        <title>Rhodohalobacter halophilus gen. nov., sp. nov., a moderately halophilic member of the family Balneolaceae.</title>
        <authorList>
            <person name="Xia J."/>
        </authorList>
    </citation>
    <scope>NUCLEOTIDE SEQUENCE</scope>
    <source>
        <strain evidence="3">WB101</strain>
    </source>
</reference>
<dbReference type="PANTHER" id="PTHR43364:SF4">
    <property type="entry name" value="NAD(P)-LINKED OXIDOREDUCTASE SUPERFAMILY PROTEIN"/>
    <property type="match status" value="1"/>
</dbReference>
<evidence type="ECO:0000259" key="2">
    <source>
        <dbReference type="Pfam" id="PF00248"/>
    </source>
</evidence>
<dbReference type="InterPro" id="IPR023210">
    <property type="entry name" value="NADP_OxRdtase_dom"/>
</dbReference>
<gene>
    <name evidence="3" type="ORF">L6773_01650</name>
</gene>
<dbReference type="Pfam" id="PF00248">
    <property type="entry name" value="Aldo_ket_red"/>
    <property type="match status" value="1"/>
</dbReference>
<organism evidence="3 4">
    <name type="scientific">Rhodohalobacter sulfatireducens</name>
    <dbReference type="NCBI Taxonomy" id="2911366"/>
    <lineage>
        <taxon>Bacteria</taxon>
        <taxon>Pseudomonadati</taxon>
        <taxon>Balneolota</taxon>
        <taxon>Balneolia</taxon>
        <taxon>Balneolales</taxon>
        <taxon>Balneolaceae</taxon>
        <taxon>Rhodohalobacter</taxon>
    </lineage>
</organism>
<dbReference type="Proteomes" id="UP001165366">
    <property type="component" value="Unassembled WGS sequence"/>
</dbReference>
<proteinExistence type="predicted"/>
<comment type="caution">
    <text evidence="3">The sequence shown here is derived from an EMBL/GenBank/DDBJ whole genome shotgun (WGS) entry which is preliminary data.</text>
</comment>
<reference evidence="3" key="1">
    <citation type="submission" date="2022-01" db="EMBL/GenBank/DDBJ databases">
        <authorList>
            <person name="Wang Y."/>
        </authorList>
    </citation>
    <scope>NUCLEOTIDE SEQUENCE</scope>
    <source>
        <strain evidence="3">WB101</strain>
    </source>
</reference>
<sequence length="333" mass="37546">MKLRQLGNSDIKVTPIAFGAWAIGGWMWGGADEDDAIKAVQTAVDLGMTTIDTAAVYGYGKSEKLIGKALKYRPRDSYQILTKYGLNWETDDGTFYFDSEDEQGNPVKIYKWASKERVKKECEDSLRRLDIDYIDLYQIHWHDPKTPISETMKAVSELIEEGKIRAAGVCNYSVENVEEALKTIDLASNQVPYSMINRGIEEDVVPQAIEKGMHILPYSPLQRGLLTGKITPGYEFSGYDTRKSDKYFTDENIRRVNDLLEKIRPIAEQHNATLAQLVINWTANQPGMGCVLVGARNPKQVKDNAGAFDFELSKEELDQITKAADEFELAEKE</sequence>
<dbReference type="InterPro" id="IPR050523">
    <property type="entry name" value="AKR_Detox_Biosynth"/>
</dbReference>
<evidence type="ECO:0000256" key="1">
    <source>
        <dbReference type="ARBA" id="ARBA00023002"/>
    </source>
</evidence>
<keyword evidence="4" id="KW-1185">Reference proteome</keyword>
<protein>
    <submittedName>
        <fullName evidence="3">Aldo/keto reductase</fullName>
    </submittedName>
</protein>
<dbReference type="Gene3D" id="3.20.20.100">
    <property type="entry name" value="NADP-dependent oxidoreductase domain"/>
    <property type="match status" value="1"/>
</dbReference>
<evidence type="ECO:0000313" key="3">
    <source>
        <dbReference type="EMBL" id="MCG2587251.1"/>
    </source>
</evidence>
<dbReference type="EMBL" id="JAKLWS010000001">
    <property type="protein sequence ID" value="MCG2587251.1"/>
    <property type="molecule type" value="Genomic_DNA"/>
</dbReference>
<dbReference type="PANTHER" id="PTHR43364">
    <property type="entry name" value="NADH-SPECIFIC METHYLGLYOXAL REDUCTASE-RELATED"/>
    <property type="match status" value="1"/>
</dbReference>
<keyword evidence="1" id="KW-0560">Oxidoreductase</keyword>
<dbReference type="InterPro" id="IPR036812">
    <property type="entry name" value="NAD(P)_OxRdtase_dom_sf"/>
</dbReference>
<accession>A0ABS9K8S4</accession>